<dbReference type="AlphaFoldDB" id="A0A5S3PSC0"/>
<dbReference type="OrthoDB" id="1420384at2"/>
<gene>
    <name evidence="1" type="ORF">FEE95_09400</name>
</gene>
<accession>A0A5S3PSC0</accession>
<sequence length="264" mass="30305">MLIVSFLILSCKREVKEEAIKPKQVNRELNQAEKLVNEAINHAGGMDKWASKKTLTYTKNIQSYDSIGNLIRTVAQVHKYQLKPSFKANMSWEQDGNKHEIVNNGKQSWKLLNGKIQDDKASVNIAWNSSFGSQYMVSMPFKLKAPGTILNYEGIDTLSNNRIVHKLKVTYEKGAGSAGGMHTWYYFLNKDNYQFEANFLDHGKGFSYTDYETFIKVDGIEITKERKSYASNAIMETTYLKTIYSNTNIKFDKEFPENLFQVDN</sequence>
<evidence type="ECO:0000313" key="2">
    <source>
        <dbReference type="Proteomes" id="UP000310314"/>
    </source>
</evidence>
<evidence type="ECO:0000313" key="1">
    <source>
        <dbReference type="EMBL" id="TMM57561.1"/>
    </source>
</evidence>
<keyword evidence="2" id="KW-1185">Reference proteome</keyword>
<comment type="caution">
    <text evidence="1">The sequence shown here is derived from an EMBL/GenBank/DDBJ whole genome shotgun (WGS) entry which is preliminary data.</text>
</comment>
<reference evidence="1 2" key="1">
    <citation type="submission" date="2019-05" db="EMBL/GenBank/DDBJ databases">
        <authorList>
            <person name="Zhang J.-Y."/>
            <person name="Feg X."/>
            <person name="Du Z.-J."/>
        </authorList>
    </citation>
    <scope>NUCLEOTIDE SEQUENCE [LARGE SCALE GENOMIC DNA]</scope>
    <source>
        <strain evidence="1 2">RZ26</strain>
    </source>
</reference>
<protein>
    <submittedName>
        <fullName evidence="1">Uncharacterized protein</fullName>
    </submittedName>
</protein>
<dbReference type="Proteomes" id="UP000310314">
    <property type="component" value="Unassembled WGS sequence"/>
</dbReference>
<proteinExistence type="predicted"/>
<dbReference type="InterPro" id="IPR045444">
    <property type="entry name" value="DUF6503"/>
</dbReference>
<dbReference type="EMBL" id="VATY01000002">
    <property type="protein sequence ID" value="TMM57561.1"/>
    <property type="molecule type" value="Genomic_DNA"/>
</dbReference>
<organism evidence="1 2">
    <name type="scientific">Maribacter algarum</name>
    <name type="common">ex Zhang et al. 2020</name>
    <dbReference type="NCBI Taxonomy" id="2578118"/>
    <lineage>
        <taxon>Bacteria</taxon>
        <taxon>Pseudomonadati</taxon>
        <taxon>Bacteroidota</taxon>
        <taxon>Flavobacteriia</taxon>
        <taxon>Flavobacteriales</taxon>
        <taxon>Flavobacteriaceae</taxon>
        <taxon>Maribacter</taxon>
    </lineage>
</organism>
<dbReference type="Pfam" id="PF20113">
    <property type="entry name" value="DUF6503"/>
    <property type="match status" value="1"/>
</dbReference>
<name>A0A5S3PSC0_9FLAO</name>